<accession>A0A4Z2H1Y5</accession>
<protein>
    <submittedName>
        <fullName evidence="1">Uncharacterized protein</fullName>
    </submittedName>
</protein>
<evidence type="ECO:0000313" key="1">
    <source>
        <dbReference type="EMBL" id="TNN59796.1"/>
    </source>
</evidence>
<proteinExistence type="predicted"/>
<dbReference type="Proteomes" id="UP000314294">
    <property type="component" value="Unassembled WGS sequence"/>
</dbReference>
<dbReference type="EMBL" id="SRLO01000348">
    <property type="protein sequence ID" value="TNN59796.1"/>
    <property type="molecule type" value="Genomic_DNA"/>
</dbReference>
<comment type="caution">
    <text evidence="1">The sequence shown here is derived from an EMBL/GenBank/DDBJ whole genome shotgun (WGS) entry which is preliminary data.</text>
</comment>
<name>A0A4Z2H1Y5_9TELE</name>
<evidence type="ECO:0000313" key="2">
    <source>
        <dbReference type="Proteomes" id="UP000314294"/>
    </source>
</evidence>
<gene>
    <name evidence="1" type="ORF">EYF80_029981</name>
</gene>
<dbReference type="AlphaFoldDB" id="A0A4Z2H1Y5"/>
<keyword evidence="2" id="KW-1185">Reference proteome</keyword>
<reference evidence="1 2" key="1">
    <citation type="submission" date="2019-03" db="EMBL/GenBank/DDBJ databases">
        <title>First draft genome of Liparis tanakae, snailfish: a comprehensive survey of snailfish specific genes.</title>
        <authorList>
            <person name="Kim W."/>
            <person name="Song I."/>
            <person name="Jeong J.-H."/>
            <person name="Kim D."/>
            <person name="Kim S."/>
            <person name="Ryu S."/>
            <person name="Song J.Y."/>
            <person name="Lee S.K."/>
        </authorList>
    </citation>
    <scope>NUCLEOTIDE SEQUENCE [LARGE SCALE GENOMIC DNA]</scope>
    <source>
        <tissue evidence="1">Muscle</tissue>
    </source>
</reference>
<organism evidence="1 2">
    <name type="scientific">Liparis tanakae</name>
    <name type="common">Tanaka's snailfish</name>
    <dbReference type="NCBI Taxonomy" id="230148"/>
    <lineage>
        <taxon>Eukaryota</taxon>
        <taxon>Metazoa</taxon>
        <taxon>Chordata</taxon>
        <taxon>Craniata</taxon>
        <taxon>Vertebrata</taxon>
        <taxon>Euteleostomi</taxon>
        <taxon>Actinopterygii</taxon>
        <taxon>Neopterygii</taxon>
        <taxon>Teleostei</taxon>
        <taxon>Neoteleostei</taxon>
        <taxon>Acanthomorphata</taxon>
        <taxon>Eupercaria</taxon>
        <taxon>Perciformes</taxon>
        <taxon>Cottioidei</taxon>
        <taxon>Cottales</taxon>
        <taxon>Liparidae</taxon>
        <taxon>Liparis</taxon>
    </lineage>
</organism>
<sequence length="60" mass="6597">MEQRRSVAPPEQRDVATRFTPTAAKGRGHAPCIGTPRMHHAHPGIKGVSLKCVTFRQLHA</sequence>